<evidence type="ECO:0000256" key="6">
    <source>
        <dbReference type="SAM" id="Phobius"/>
    </source>
</evidence>
<dbReference type="GO" id="GO:0012505">
    <property type="term" value="C:endomembrane system"/>
    <property type="evidence" value="ECO:0007669"/>
    <property type="project" value="UniProtKB-SubCell"/>
</dbReference>
<accession>A0A1X7BTR2</accession>
<evidence type="ECO:0000256" key="1">
    <source>
        <dbReference type="ARBA" id="ARBA00004127"/>
    </source>
</evidence>
<keyword evidence="3 6" id="KW-0812">Transmembrane</keyword>
<dbReference type="OrthoDB" id="9768783at2"/>
<keyword evidence="2" id="KW-0813">Transport</keyword>
<evidence type="ECO:0000313" key="8">
    <source>
        <dbReference type="Proteomes" id="UP000193224"/>
    </source>
</evidence>
<dbReference type="EMBL" id="FWXB01000010">
    <property type="protein sequence ID" value="SMC12890.1"/>
    <property type="molecule type" value="Genomic_DNA"/>
</dbReference>
<evidence type="ECO:0000313" key="7">
    <source>
        <dbReference type="EMBL" id="SMC12890.1"/>
    </source>
</evidence>
<keyword evidence="5 6" id="KW-0472">Membrane</keyword>
<feature type="transmembrane region" description="Helical" evidence="6">
    <location>
        <begin position="61"/>
        <end position="84"/>
    </location>
</feature>
<dbReference type="Pfam" id="PF11700">
    <property type="entry name" value="ATG22"/>
    <property type="match status" value="1"/>
</dbReference>
<feature type="transmembrane region" description="Helical" evidence="6">
    <location>
        <begin position="118"/>
        <end position="139"/>
    </location>
</feature>
<feature type="transmembrane region" description="Helical" evidence="6">
    <location>
        <begin position="291"/>
        <end position="311"/>
    </location>
</feature>
<feature type="transmembrane region" description="Helical" evidence="6">
    <location>
        <begin position="91"/>
        <end position="112"/>
    </location>
</feature>
<feature type="transmembrane region" description="Helical" evidence="6">
    <location>
        <begin position="323"/>
        <end position="341"/>
    </location>
</feature>
<dbReference type="Gene3D" id="1.20.1250.20">
    <property type="entry name" value="MFS general substrate transporter like domains"/>
    <property type="match status" value="2"/>
</dbReference>
<evidence type="ECO:0000256" key="4">
    <source>
        <dbReference type="ARBA" id="ARBA00022989"/>
    </source>
</evidence>
<feature type="transmembrane region" description="Helical" evidence="6">
    <location>
        <begin position="206"/>
        <end position="225"/>
    </location>
</feature>
<evidence type="ECO:0000256" key="2">
    <source>
        <dbReference type="ARBA" id="ARBA00022448"/>
    </source>
</evidence>
<dbReference type="InterPro" id="IPR050495">
    <property type="entry name" value="ATG22/LtaA_families"/>
</dbReference>
<comment type="subcellular location">
    <subcellularLocation>
        <location evidence="1">Endomembrane system</location>
        <topology evidence="1">Multi-pass membrane protein</topology>
    </subcellularLocation>
</comment>
<dbReference type="RefSeq" id="WP_085800842.1">
    <property type="nucleotide sequence ID" value="NZ_FWXB01000010.1"/>
</dbReference>
<dbReference type="SUPFAM" id="SSF103473">
    <property type="entry name" value="MFS general substrate transporter"/>
    <property type="match status" value="1"/>
</dbReference>
<feature type="transmembrane region" description="Helical" evidence="6">
    <location>
        <begin position="160"/>
        <end position="179"/>
    </location>
</feature>
<dbReference type="InterPro" id="IPR036259">
    <property type="entry name" value="MFS_trans_sf"/>
</dbReference>
<reference evidence="7 8" key="1">
    <citation type="submission" date="2017-03" db="EMBL/GenBank/DDBJ databases">
        <authorList>
            <person name="Afonso C.L."/>
            <person name="Miller P.J."/>
            <person name="Scott M.A."/>
            <person name="Spackman E."/>
            <person name="Goraichik I."/>
            <person name="Dimitrov K.M."/>
            <person name="Suarez D.L."/>
            <person name="Swayne D.E."/>
        </authorList>
    </citation>
    <scope>NUCLEOTIDE SEQUENCE [LARGE SCALE GENOMIC DNA]</scope>
    <source>
        <strain evidence="7 8">CECT 7745</strain>
    </source>
</reference>
<dbReference type="AlphaFoldDB" id="A0A1X7BTR2"/>
<proteinExistence type="predicted"/>
<evidence type="ECO:0000256" key="3">
    <source>
        <dbReference type="ARBA" id="ARBA00022692"/>
    </source>
</evidence>
<dbReference type="PANTHER" id="PTHR23519">
    <property type="entry name" value="AUTOPHAGY-RELATED PROTEIN 22"/>
    <property type="match status" value="1"/>
</dbReference>
<gene>
    <name evidence="7" type="ORF">ROA7745_02723</name>
</gene>
<dbReference type="Proteomes" id="UP000193224">
    <property type="component" value="Unassembled WGS sequence"/>
</dbReference>
<organism evidence="7 8">
    <name type="scientific">Roseovarius aestuarii</name>
    <dbReference type="NCBI Taxonomy" id="475083"/>
    <lineage>
        <taxon>Bacteria</taxon>
        <taxon>Pseudomonadati</taxon>
        <taxon>Pseudomonadota</taxon>
        <taxon>Alphaproteobacteria</taxon>
        <taxon>Rhodobacterales</taxon>
        <taxon>Roseobacteraceae</taxon>
        <taxon>Roseovarius</taxon>
    </lineage>
</organism>
<keyword evidence="8" id="KW-1185">Reference proteome</keyword>
<feature type="transmembrane region" description="Helical" evidence="6">
    <location>
        <begin position="21"/>
        <end position="41"/>
    </location>
</feature>
<name>A0A1X7BTR2_9RHOB</name>
<feature type="transmembrane region" description="Helical" evidence="6">
    <location>
        <begin position="361"/>
        <end position="380"/>
    </location>
</feature>
<feature type="transmembrane region" description="Helical" evidence="6">
    <location>
        <begin position="400"/>
        <end position="422"/>
    </location>
</feature>
<feature type="transmembrane region" description="Helical" evidence="6">
    <location>
        <begin position="428"/>
        <end position="447"/>
    </location>
</feature>
<evidence type="ECO:0000256" key="5">
    <source>
        <dbReference type="ARBA" id="ARBA00023136"/>
    </source>
</evidence>
<sequence length="461" mass="49556">MAEVSQRKRIWGWYFFDWASQPFHTLLLTFVFGPYFAGVAAEYFLTSGLSEEAADARAQSIWSLCLTVTGLIIGFGAPIMGALADTTGRRLPWVIGFSMLYVAGAFALWWTFPDGSTMWPMLIAFGIGFIGAEYALVFVNSQLPSLGSQSEVGEISGSGFAFGYLGGILSLIVMLLFFMEQPSGKTLIGLNPAFGLNASQNEGTRAVGPFTALWFIVFILPYLLWTRDTRTPPQGKGMGDALKLLVKTVKSLRRRLSLSAYLGSSMFYRDALNGLYSFGGTYAHLVLNWELVSIGIFGIIAAISAAVFSWIGGKADKRFGPRPVIVISVWVLIVVCVIIVSMDRSQIFGIPLAEGSQLPDAIFFVCGALIGGMGGVLQAASRSLMVRHTDPAAPTESFGLYGLSGRATAFMAPALIGAVTALSGSARIGVAPLIALFLIGLFLLRWVEAEGDSETWTVSSN</sequence>
<keyword evidence="4 6" id="KW-1133">Transmembrane helix</keyword>
<protein>
    <submittedName>
        <fullName evidence="7">Vacuole effluxer Atg22 like protein</fullName>
    </submittedName>
</protein>
<dbReference type="InterPro" id="IPR024671">
    <property type="entry name" value="Atg22-like"/>
</dbReference>
<dbReference type="PANTHER" id="PTHR23519:SF1">
    <property type="entry name" value="AUTOPHAGY-RELATED PROTEIN 22"/>
    <property type="match status" value="1"/>
</dbReference>